<reference evidence="1" key="1">
    <citation type="journal article" date="2017" name="Gigascience">
        <title>The genome draft of coconut (Cocos nucifera).</title>
        <authorList>
            <person name="Xiao Y."/>
            <person name="Xu P."/>
            <person name="Fan H."/>
            <person name="Baudouin L."/>
            <person name="Xia W."/>
            <person name="Bocs S."/>
            <person name="Xu J."/>
            <person name="Li Q."/>
            <person name="Guo A."/>
            <person name="Zhou L."/>
            <person name="Li J."/>
            <person name="Wu Y."/>
            <person name="Ma Z."/>
            <person name="Armero A."/>
            <person name="Issali A.E."/>
            <person name="Liu N."/>
            <person name="Peng M."/>
            <person name="Yang Y."/>
        </authorList>
    </citation>
    <scope>NUCLEOTIDE SEQUENCE</scope>
    <source>
        <tissue evidence="1">Spear leaf of Hainan Tall coconut</tissue>
    </source>
</reference>
<comment type="caution">
    <text evidence="1">The sequence shown here is derived from an EMBL/GenBank/DDBJ whole genome shotgun (WGS) entry which is preliminary data.</text>
</comment>
<evidence type="ECO:0000313" key="2">
    <source>
        <dbReference type="Proteomes" id="UP000797356"/>
    </source>
</evidence>
<reference evidence="1" key="2">
    <citation type="submission" date="2019-07" db="EMBL/GenBank/DDBJ databases">
        <authorList>
            <person name="Yang Y."/>
            <person name="Bocs S."/>
            <person name="Baudouin L."/>
        </authorList>
    </citation>
    <scope>NUCLEOTIDE SEQUENCE</scope>
    <source>
        <tissue evidence="1">Spear leaf of Hainan Tall coconut</tissue>
    </source>
</reference>
<proteinExistence type="predicted"/>
<organism evidence="1 2">
    <name type="scientific">Cocos nucifera</name>
    <name type="common">Coconut palm</name>
    <dbReference type="NCBI Taxonomy" id="13894"/>
    <lineage>
        <taxon>Eukaryota</taxon>
        <taxon>Viridiplantae</taxon>
        <taxon>Streptophyta</taxon>
        <taxon>Embryophyta</taxon>
        <taxon>Tracheophyta</taxon>
        <taxon>Spermatophyta</taxon>
        <taxon>Magnoliopsida</taxon>
        <taxon>Liliopsida</taxon>
        <taxon>Arecaceae</taxon>
        <taxon>Arecoideae</taxon>
        <taxon>Cocoseae</taxon>
        <taxon>Attaleinae</taxon>
        <taxon>Cocos</taxon>
    </lineage>
</organism>
<sequence>MELAHLSLTLSSEEIWSSSRHSPKWIELVNTRTVKAKALAAIGDFTRFILGTGQSKATDLTRCEMDTYAIEKLTKGLYMQKKRKGKALSESSKWAKVDISDFAAPAVVNVALEVHLGDEVIPIACADIIEGEPLPPKFANLSSGDCVPDPFVGKEEGIKGKAAVVMKTCKERLDEPGRSNNED</sequence>
<accession>A0A8K0INY5</accession>
<keyword evidence="2" id="KW-1185">Reference proteome</keyword>
<dbReference type="AlphaFoldDB" id="A0A8K0INY5"/>
<gene>
    <name evidence="1" type="ORF">COCNU_11G007440</name>
</gene>
<name>A0A8K0INY5_COCNU</name>
<protein>
    <submittedName>
        <fullName evidence="1">Uncharacterized protein</fullName>
    </submittedName>
</protein>
<dbReference type="Proteomes" id="UP000797356">
    <property type="component" value="Chromosome 11"/>
</dbReference>
<dbReference type="EMBL" id="CM017882">
    <property type="protein sequence ID" value="KAG1363917.1"/>
    <property type="molecule type" value="Genomic_DNA"/>
</dbReference>
<evidence type="ECO:0000313" key="1">
    <source>
        <dbReference type="EMBL" id="KAG1363917.1"/>
    </source>
</evidence>